<comment type="caution">
    <text evidence="1">The sequence shown here is derived from an EMBL/GenBank/DDBJ whole genome shotgun (WGS) entry which is preliminary data.</text>
</comment>
<protein>
    <submittedName>
        <fullName evidence="1">Uncharacterized protein</fullName>
    </submittedName>
</protein>
<dbReference type="Proteomes" id="UP000299102">
    <property type="component" value="Unassembled WGS sequence"/>
</dbReference>
<proteinExistence type="predicted"/>
<keyword evidence="2" id="KW-1185">Reference proteome</keyword>
<dbReference type="EMBL" id="BGZK01002690">
    <property type="protein sequence ID" value="GBP95849.1"/>
    <property type="molecule type" value="Genomic_DNA"/>
</dbReference>
<name>A0A4C2A9I3_EUMVA</name>
<reference evidence="1 2" key="1">
    <citation type="journal article" date="2019" name="Commun. Biol.">
        <title>The bagworm genome reveals a unique fibroin gene that provides high tensile strength.</title>
        <authorList>
            <person name="Kono N."/>
            <person name="Nakamura H."/>
            <person name="Ohtoshi R."/>
            <person name="Tomita M."/>
            <person name="Numata K."/>
            <person name="Arakawa K."/>
        </authorList>
    </citation>
    <scope>NUCLEOTIDE SEQUENCE [LARGE SCALE GENOMIC DNA]</scope>
</reference>
<evidence type="ECO:0000313" key="2">
    <source>
        <dbReference type="Proteomes" id="UP000299102"/>
    </source>
</evidence>
<sequence length="112" mass="12280">MVWLEVAAKSDHSTPSNMIELGDGRLNVNPVKQVLRSGTKIGFKKKMTVYGRQPAAARRSAARIVARNNYTDHKSSDVIVQANARSYLHSKCLYYLAYIGHLISVASTSASA</sequence>
<accession>A0A4C2A9I3</accession>
<organism evidence="1 2">
    <name type="scientific">Eumeta variegata</name>
    <name type="common">Bagworm moth</name>
    <name type="synonym">Eumeta japonica</name>
    <dbReference type="NCBI Taxonomy" id="151549"/>
    <lineage>
        <taxon>Eukaryota</taxon>
        <taxon>Metazoa</taxon>
        <taxon>Ecdysozoa</taxon>
        <taxon>Arthropoda</taxon>
        <taxon>Hexapoda</taxon>
        <taxon>Insecta</taxon>
        <taxon>Pterygota</taxon>
        <taxon>Neoptera</taxon>
        <taxon>Endopterygota</taxon>
        <taxon>Lepidoptera</taxon>
        <taxon>Glossata</taxon>
        <taxon>Ditrysia</taxon>
        <taxon>Tineoidea</taxon>
        <taxon>Psychidae</taxon>
        <taxon>Oiketicinae</taxon>
        <taxon>Eumeta</taxon>
    </lineage>
</organism>
<evidence type="ECO:0000313" key="1">
    <source>
        <dbReference type="EMBL" id="GBP95849.1"/>
    </source>
</evidence>
<dbReference type="AlphaFoldDB" id="A0A4C2A9I3"/>
<gene>
    <name evidence="1" type="ORF">EVAR_65480_1</name>
</gene>